<accession>A0A6J8CQ66</accession>
<dbReference type="Pfam" id="PF13843">
    <property type="entry name" value="DDE_Tnp_1_7"/>
    <property type="match status" value="1"/>
</dbReference>
<evidence type="ECO:0000313" key="4">
    <source>
        <dbReference type="Proteomes" id="UP000507470"/>
    </source>
</evidence>
<dbReference type="OrthoDB" id="6073352at2759"/>
<feature type="domain" description="PiggyBac transposable element-derived protein" evidence="2">
    <location>
        <begin position="110"/>
        <end position="169"/>
    </location>
</feature>
<dbReference type="PANTHER" id="PTHR46599">
    <property type="entry name" value="PIGGYBAC TRANSPOSABLE ELEMENT-DERIVED PROTEIN 4"/>
    <property type="match status" value="1"/>
</dbReference>
<evidence type="ECO:0000313" key="3">
    <source>
        <dbReference type="EMBL" id="CAC5398668.1"/>
    </source>
</evidence>
<name>A0A6J8CQ66_MYTCO</name>
<dbReference type="Proteomes" id="UP000507470">
    <property type="component" value="Unassembled WGS sequence"/>
</dbReference>
<feature type="region of interest" description="Disordered" evidence="1">
    <location>
        <begin position="1"/>
        <end position="22"/>
    </location>
</feature>
<keyword evidence="4" id="KW-1185">Reference proteome</keyword>
<proteinExistence type="predicted"/>
<feature type="compositionally biased region" description="Acidic residues" evidence="1">
    <location>
        <begin position="1"/>
        <end position="19"/>
    </location>
</feature>
<dbReference type="AlphaFoldDB" id="A0A6J8CQ66"/>
<dbReference type="PANTHER" id="PTHR46599:SF3">
    <property type="entry name" value="PIGGYBAC TRANSPOSABLE ELEMENT-DERIVED PROTEIN 4"/>
    <property type="match status" value="1"/>
</dbReference>
<protein>
    <recommendedName>
        <fullName evidence="2">PiggyBac transposable element-derived protein domain-containing protein</fullName>
    </recommendedName>
</protein>
<dbReference type="EMBL" id="CACVKT020005967">
    <property type="protein sequence ID" value="CAC5398668.1"/>
    <property type="molecule type" value="Genomic_DNA"/>
</dbReference>
<evidence type="ECO:0000259" key="2">
    <source>
        <dbReference type="Pfam" id="PF13843"/>
    </source>
</evidence>
<dbReference type="InterPro" id="IPR029526">
    <property type="entry name" value="PGBD"/>
</dbReference>
<reference evidence="3 4" key="1">
    <citation type="submission" date="2020-06" db="EMBL/GenBank/DDBJ databases">
        <authorList>
            <person name="Li R."/>
            <person name="Bekaert M."/>
        </authorList>
    </citation>
    <scope>NUCLEOTIDE SEQUENCE [LARGE SCALE GENOMIC DNA]</scope>
    <source>
        <strain evidence="4">wild</strain>
    </source>
</reference>
<organism evidence="3 4">
    <name type="scientific">Mytilus coruscus</name>
    <name type="common">Sea mussel</name>
    <dbReference type="NCBI Taxonomy" id="42192"/>
    <lineage>
        <taxon>Eukaryota</taxon>
        <taxon>Metazoa</taxon>
        <taxon>Spiralia</taxon>
        <taxon>Lophotrochozoa</taxon>
        <taxon>Mollusca</taxon>
        <taxon>Bivalvia</taxon>
        <taxon>Autobranchia</taxon>
        <taxon>Pteriomorphia</taxon>
        <taxon>Mytilida</taxon>
        <taxon>Mytiloidea</taxon>
        <taxon>Mytilidae</taxon>
        <taxon>Mytilinae</taxon>
        <taxon>Mytilus</taxon>
    </lineage>
</organism>
<evidence type="ECO:0000256" key="1">
    <source>
        <dbReference type="SAM" id="MobiDB-lite"/>
    </source>
</evidence>
<sequence>MNEMSEIDTDTDSDLEDETLNPGPWFPVLNTEEFYMPEMQEFMEIVFGPVDIRLDDKPHEIFLLLTDPENVENNVVDVLVKETNRYAEHRISIGKSETTIKAPYVASILLGRDICVDERIVGFKSRHNIVQYISKKKSHQWGAKVWVLSESDTGYTEHVQLYYGRRNRQSHILMELAIQL</sequence>
<gene>
    <name evidence="3" type="ORF">MCOR_33027</name>
</gene>